<keyword evidence="3" id="KW-0677">Repeat</keyword>
<keyword evidence="5" id="KW-0812">Transmembrane</keyword>
<dbReference type="InterPro" id="IPR003591">
    <property type="entry name" value="Leu-rich_rpt_typical-subtyp"/>
</dbReference>
<sequence>MQGGETLAQSCRKQQLNTGLLLPSDPCCHADFYSSRSNQESSEELQSLVAYLHPEMLFHWGLLLGLVWVEHMTLADGCVCPNATILPQIPSELAAAGGGCCVNYSGSAFSHVLWSVFSNHTNIEILDLSNCNISFIHSQGKVPSSLQKVYLDGNRLTVLPRNFLASQPNLTEVNLSKNLLQELPEGFLQDSNRLQRLYLQANQLRSLPEDVLQLPHLQRLELDGNQWDCSCLLLEGLSVGGQTNRTSALQDLMGNLTCSSPWQVAGKMVWSLRQHDMCRPASLTALFIVLPLVILSALLLCWCCGRKRKKKKEAPVFGSSKKRALASSSHVQKHLTKQQPLAGERRNDGDCSKQGILKNHQPSDQTPTLLDSSKDIYEEVEIKVGSVESLPHCSSFTEGKQGSQGPDGAAQTQLELDTVSVTEVLKDSADREKAYMTQSTEYYSLVPGIELEDSDHAEYENVVPPDTVLKEPSIV</sequence>
<keyword evidence="1" id="KW-0433">Leucine-rich repeat</keyword>
<dbReference type="Pfam" id="PF00560">
    <property type="entry name" value="LRR_1"/>
    <property type="match status" value="1"/>
</dbReference>
<dbReference type="GO" id="GO:0031012">
    <property type="term" value="C:extracellular matrix"/>
    <property type="evidence" value="ECO:0007669"/>
    <property type="project" value="TreeGrafter"/>
</dbReference>
<dbReference type="SMART" id="SM00369">
    <property type="entry name" value="LRR_TYP"/>
    <property type="match status" value="3"/>
</dbReference>
<protein>
    <submittedName>
        <fullName evidence="6">Platelet glycoprotein Ib alpha chain</fullName>
    </submittedName>
</protein>
<dbReference type="Proteomes" id="UP000646548">
    <property type="component" value="Unassembled WGS sequence"/>
</dbReference>
<name>A0A834FB57_ORYME</name>
<evidence type="ECO:0000256" key="3">
    <source>
        <dbReference type="ARBA" id="ARBA00022737"/>
    </source>
</evidence>
<evidence type="ECO:0000256" key="4">
    <source>
        <dbReference type="SAM" id="MobiDB-lite"/>
    </source>
</evidence>
<dbReference type="SUPFAM" id="SSF52058">
    <property type="entry name" value="L domain-like"/>
    <property type="match status" value="1"/>
</dbReference>
<dbReference type="InterPro" id="IPR001611">
    <property type="entry name" value="Leu-rich_rpt"/>
</dbReference>
<evidence type="ECO:0000313" key="6">
    <source>
        <dbReference type="EMBL" id="KAF6728076.1"/>
    </source>
</evidence>
<evidence type="ECO:0000256" key="1">
    <source>
        <dbReference type="ARBA" id="ARBA00022614"/>
    </source>
</evidence>
<dbReference type="Pfam" id="PF13855">
    <property type="entry name" value="LRR_8"/>
    <property type="match status" value="1"/>
</dbReference>
<feature type="compositionally biased region" description="Polar residues" evidence="4">
    <location>
        <begin position="360"/>
        <end position="370"/>
    </location>
</feature>
<dbReference type="InterPro" id="IPR032675">
    <property type="entry name" value="LRR_dom_sf"/>
</dbReference>
<dbReference type="EMBL" id="WKFB01000293">
    <property type="protein sequence ID" value="KAF6728076.1"/>
    <property type="molecule type" value="Genomic_DNA"/>
</dbReference>
<dbReference type="Gene3D" id="3.80.10.10">
    <property type="entry name" value="Ribonuclease Inhibitor"/>
    <property type="match status" value="1"/>
</dbReference>
<organism evidence="6 7">
    <name type="scientific">Oryzias melastigma</name>
    <name type="common">Marine medaka</name>
    <dbReference type="NCBI Taxonomy" id="30732"/>
    <lineage>
        <taxon>Eukaryota</taxon>
        <taxon>Metazoa</taxon>
        <taxon>Chordata</taxon>
        <taxon>Craniata</taxon>
        <taxon>Vertebrata</taxon>
        <taxon>Euteleostomi</taxon>
        <taxon>Actinopterygii</taxon>
        <taxon>Neopterygii</taxon>
        <taxon>Teleostei</taxon>
        <taxon>Neoteleostei</taxon>
        <taxon>Acanthomorphata</taxon>
        <taxon>Ovalentaria</taxon>
        <taxon>Atherinomorphae</taxon>
        <taxon>Beloniformes</taxon>
        <taxon>Adrianichthyidae</taxon>
        <taxon>Oryziinae</taxon>
        <taxon>Oryzias</taxon>
    </lineage>
</organism>
<evidence type="ECO:0000313" key="7">
    <source>
        <dbReference type="Proteomes" id="UP000646548"/>
    </source>
</evidence>
<dbReference type="PANTHER" id="PTHR24373:SF370">
    <property type="entry name" value="FISH-LIPS, ISOFORM E"/>
    <property type="match status" value="1"/>
</dbReference>
<gene>
    <name evidence="6" type="ORF">FQA47_000571</name>
</gene>
<accession>A0A834FB57</accession>
<keyword evidence="5" id="KW-1133">Transmembrane helix</keyword>
<evidence type="ECO:0000256" key="5">
    <source>
        <dbReference type="SAM" id="Phobius"/>
    </source>
</evidence>
<dbReference type="InterPro" id="IPR050328">
    <property type="entry name" value="Dev_Immune_Receptor"/>
</dbReference>
<evidence type="ECO:0000256" key="2">
    <source>
        <dbReference type="ARBA" id="ARBA00022729"/>
    </source>
</evidence>
<proteinExistence type="predicted"/>
<dbReference type="PANTHER" id="PTHR24373">
    <property type="entry name" value="SLIT RELATED LEUCINE-RICH REPEAT NEURONAL PROTEIN"/>
    <property type="match status" value="1"/>
</dbReference>
<feature type="transmembrane region" description="Helical" evidence="5">
    <location>
        <begin position="281"/>
        <end position="302"/>
    </location>
</feature>
<keyword evidence="2" id="KW-0732">Signal</keyword>
<dbReference type="GO" id="GO:0005615">
    <property type="term" value="C:extracellular space"/>
    <property type="evidence" value="ECO:0007669"/>
    <property type="project" value="TreeGrafter"/>
</dbReference>
<dbReference type="SMART" id="SM00364">
    <property type="entry name" value="LRR_BAC"/>
    <property type="match status" value="3"/>
</dbReference>
<feature type="region of interest" description="Disordered" evidence="4">
    <location>
        <begin position="314"/>
        <end position="370"/>
    </location>
</feature>
<comment type="caution">
    <text evidence="6">The sequence shown here is derived from an EMBL/GenBank/DDBJ whole genome shotgun (WGS) entry which is preliminary data.</text>
</comment>
<dbReference type="AlphaFoldDB" id="A0A834FB57"/>
<keyword evidence="5" id="KW-0472">Membrane</keyword>
<reference evidence="6" key="1">
    <citation type="journal article" name="BMC Genomics">
        <title>Long-read sequencing and de novo genome assembly of marine medaka (Oryzias melastigma).</title>
        <authorList>
            <person name="Liang P."/>
            <person name="Saqib H.S.A."/>
            <person name="Ni X."/>
            <person name="Shen Y."/>
        </authorList>
    </citation>
    <scope>NUCLEOTIDE SEQUENCE</scope>
    <source>
        <strain evidence="6">Bigg-433</strain>
    </source>
</reference>